<feature type="domain" description="No apical meristem-associated C-terminal" evidence="2">
    <location>
        <begin position="189"/>
        <end position="338"/>
    </location>
</feature>
<dbReference type="EMBL" id="VSWC01000041">
    <property type="protein sequence ID" value="KAA1104635.1"/>
    <property type="molecule type" value="Genomic_DNA"/>
</dbReference>
<proteinExistence type="predicted"/>
<keyword evidence="4" id="KW-1185">Reference proteome</keyword>
<reference evidence="3 4" key="1">
    <citation type="submission" date="2019-05" db="EMBL/GenBank/DDBJ databases">
        <title>Emergence of the Ug99 lineage of the wheat stem rust pathogen through somatic hybridization.</title>
        <authorList>
            <person name="Li F."/>
            <person name="Upadhyaya N.M."/>
            <person name="Sperschneider J."/>
            <person name="Matny O."/>
            <person name="Nguyen-Phuc H."/>
            <person name="Mago R."/>
            <person name="Raley C."/>
            <person name="Miller M.E."/>
            <person name="Silverstein K.A.T."/>
            <person name="Henningsen E."/>
            <person name="Hirsch C.D."/>
            <person name="Visser B."/>
            <person name="Pretorius Z.A."/>
            <person name="Steffenson B.J."/>
            <person name="Schwessinger B."/>
            <person name="Dodds P.N."/>
            <person name="Figueroa M."/>
        </authorList>
    </citation>
    <scope>NUCLEOTIDE SEQUENCE [LARGE SCALE GENOMIC DNA]</scope>
    <source>
        <strain evidence="3">21-0</strain>
    </source>
</reference>
<dbReference type="Proteomes" id="UP000324748">
    <property type="component" value="Unassembled WGS sequence"/>
</dbReference>
<organism evidence="3 4">
    <name type="scientific">Puccinia graminis f. sp. tritici</name>
    <dbReference type="NCBI Taxonomy" id="56615"/>
    <lineage>
        <taxon>Eukaryota</taxon>
        <taxon>Fungi</taxon>
        <taxon>Dikarya</taxon>
        <taxon>Basidiomycota</taxon>
        <taxon>Pucciniomycotina</taxon>
        <taxon>Pucciniomycetes</taxon>
        <taxon>Pucciniales</taxon>
        <taxon>Pucciniaceae</taxon>
        <taxon>Puccinia</taxon>
    </lineage>
</organism>
<sequence length="362" mass="40912">MASVPVDPVLESMANSSSSRARVLDEDEDGVIQPSAKKPRKEPAKKKAKATKATPIPKATKATPISAPVDPKSDDEEDEKSKSTRGPKYTEDEDVQLCRSWLEITEDPLNSTNQTADTFWTRVEEHFSKHLCDPPQSFNSLKSRWQAVQRAINKFHGCFKQVQQANQSGASNDDQLSTALKLYAATEKRSFPHLRCYHVLSNAPKWNSYSTDLQQNRLIQSKKPQTPSDTDAQSVNLSSDVTHSDAMSDATATPSLGRPTGNKRAKEIKQEEAQDKKWKEDMLKVQRSLVEKSTAQSKILSDQKNAMVDVAEETIMSVDLSSISESRRPYYEWKQKKILDKIQKEQEDEKRKEKEEEEKKKG</sequence>
<feature type="region of interest" description="Disordered" evidence="1">
    <location>
        <begin position="1"/>
        <end position="91"/>
    </location>
</feature>
<gene>
    <name evidence="3" type="ORF">PGT21_050359</name>
</gene>
<evidence type="ECO:0000256" key="1">
    <source>
        <dbReference type="SAM" id="MobiDB-lite"/>
    </source>
</evidence>
<dbReference type="OrthoDB" id="7763131at2759"/>
<protein>
    <recommendedName>
        <fullName evidence="2">No apical meristem-associated C-terminal domain-containing protein</fullName>
    </recommendedName>
</protein>
<evidence type="ECO:0000259" key="2">
    <source>
        <dbReference type="Pfam" id="PF14303"/>
    </source>
</evidence>
<feature type="region of interest" description="Disordered" evidence="1">
    <location>
        <begin position="220"/>
        <end position="275"/>
    </location>
</feature>
<dbReference type="PANTHER" id="PTHR45125">
    <property type="entry name" value="F21J9.4-RELATED"/>
    <property type="match status" value="1"/>
</dbReference>
<accession>A0A5B0PSA1</accession>
<feature type="compositionally biased region" description="Polar residues" evidence="1">
    <location>
        <begin position="220"/>
        <end position="241"/>
    </location>
</feature>
<evidence type="ECO:0000313" key="4">
    <source>
        <dbReference type="Proteomes" id="UP000324748"/>
    </source>
</evidence>
<feature type="compositionally biased region" description="Basic residues" evidence="1">
    <location>
        <begin position="37"/>
        <end position="50"/>
    </location>
</feature>
<evidence type="ECO:0000313" key="3">
    <source>
        <dbReference type="EMBL" id="KAA1104635.1"/>
    </source>
</evidence>
<dbReference type="PANTHER" id="PTHR45125:SF3">
    <property type="entry name" value="NO-APICAL-MERISTEM-ASSOCIATED CARBOXY-TERMINAL DOMAIN PROTEIN"/>
    <property type="match status" value="1"/>
</dbReference>
<feature type="region of interest" description="Disordered" evidence="1">
    <location>
        <begin position="342"/>
        <end position="362"/>
    </location>
</feature>
<dbReference type="AlphaFoldDB" id="A0A5B0PSA1"/>
<feature type="compositionally biased region" description="Basic and acidic residues" evidence="1">
    <location>
        <begin position="264"/>
        <end position="275"/>
    </location>
</feature>
<dbReference type="InterPro" id="IPR029466">
    <property type="entry name" value="NAM-associated_C"/>
</dbReference>
<name>A0A5B0PSA1_PUCGR</name>
<comment type="caution">
    <text evidence="3">The sequence shown here is derived from an EMBL/GenBank/DDBJ whole genome shotgun (WGS) entry which is preliminary data.</text>
</comment>
<dbReference type="Pfam" id="PF14303">
    <property type="entry name" value="NAM-associated"/>
    <property type="match status" value="1"/>
</dbReference>
<feature type="compositionally biased region" description="Low complexity" evidence="1">
    <location>
        <begin position="51"/>
        <end position="64"/>
    </location>
</feature>